<evidence type="ECO:0000313" key="3">
    <source>
        <dbReference type="Proteomes" id="UP001201812"/>
    </source>
</evidence>
<name>A0AAD4MW14_9BILA</name>
<evidence type="ECO:0000313" key="2">
    <source>
        <dbReference type="EMBL" id="KAI1707072.1"/>
    </source>
</evidence>
<feature type="region of interest" description="Disordered" evidence="1">
    <location>
        <begin position="28"/>
        <end position="53"/>
    </location>
</feature>
<reference evidence="2" key="1">
    <citation type="submission" date="2022-01" db="EMBL/GenBank/DDBJ databases">
        <title>Genome Sequence Resource for Two Populations of Ditylenchus destructor, the Migratory Endoparasitic Phytonematode.</title>
        <authorList>
            <person name="Zhang H."/>
            <person name="Lin R."/>
            <person name="Xie B."/>
        </authorList>
    </citation>
    <scope>NUCLEOTIDE SEQUENCE</scope>
    <source>
        <strain evidence="2">BazhouSP</strain>
    </source>
</reference>
<organism evidence="2 3">
    <name type="scientific">Ditylenchus destructor</name>
    <dbReference type="NCBI Taxonomy" id="166010"/>
    <lineage>
        <taxon>Eukaryota</taxon>
        <taxon>Metazoa</taxon>
        <taxon>Ecdysozoa</taxon>
        <taxon>Nematoda</taxon>
        <taxon>Chromadorea</taxon>
        <taxon>Rhabditida</taxon>
        <taxon>Tylenchina</taxon>
        <taxon>Tylenchomorpha</taxon>
        <taxon>Sphaerularioidea</taxon>
        <taxon>Anguinidae</taxon>
        <taxon>Anguininae</taxon>
        <taxon>Ditylenchus</taxon>
    </lineage>
</organism>
<accession>A0AAD4MW14</accession>
<dbReference type="EMBL" id="JAKKPZ010000043">
    <property type="protein sequence ID" value="KAI1707072.1"/>
    <property type="molecule type" value="Genomic_DNA"/>
</dbReference>
<evidence type="ECO:0000256" key="1">
    <source>
        <dbReference type="SAM" id="MobiDB-lite"/>
    </source>
</evidence>
<dbReference type="AlphaFoldDB" id="A0AAD4MW14"/>
<protein>
    <submittedName>
        <fullName evidence="2">Uncharacterized protein</fullName>
    </submittedName>
</protein>
<comment type="caution">
    <text evidence="2">The sequence shown here is derived from an EMBL/GenBank/DDBJ whole genome shotgun (WGS) entry which is preliminary data.</text>
</comment>
<gene>
    <name evidence="2" type="ORF">DdX_12663</name>
</gene>
<feature type="compositionally biased region" description="Basic and acidic residues" evidence="1">
    <location>
        <begin position="29"/>
        <end position="53"/>
    </location>
</feature>
<proteinExistence type="predicted"/>
<keyword evidence="3" id="KW-1185">Reference proteome</keyword>
<sequence length="158" mass="18105">MGKKSGTVRMHTTWATFLSITFPQVSVAPEKESEVPAPDAHPEGHQKKDHNPNMEIAEKLDDIRYKLWDVLASVYNSSLRGICFEVIDKTEKLAEEIKKDQKMSHQDMLEKAESALSRIPDLKPALQFCAERKDAKVTKFVNELDEMTNEILERSTRF</sequence>
<dbReference type="Proteomes" id="UP001201812">
    <property type="component" value="Unassembled WGS sequence"/>
</dbReference>